<sequence length="125" mass="14082">MATSIGNASLEPLLTDNYIQLEMQKFAVKLKFIFVFAQAFICLFGLFGNVLALIVINKKSLRNTSSSVFITYMAIFDSAVLVLHAANLVRPRRKLFIHCSLIYLTDVFTFCANWVLVIITLGKLE</sequence>
<feature type="transmembrane region" description="Helical" evidence="1">
    <location>
        <begin position="101"/>
        <end position="122"/>
    </location>
</feature>
<reference evidence="2" key="1">
    <citation type="submission" date="2021-02" db="EMBL/GenBank/DDBJ databases">
        <authorList>
            <person name="Nowell W R."/>
        </authorList>
    </citation>
    <scope>NUCLEOTIDE SEQUENCE</scope>
</reference>
<evidence type="ECO:0000313" key="5">
    <source>
        <dbReference type="Proteomes" id="UP000663866"/>
    </source>
</evidence>
<keyword evidence="5" id="KW-1185">Reference proteome</keyword>
<proteinExistence type="predicted"/>
<dbReference type="SUPFAM" id="SSF81321">
    <property type="entry name" value="Family A G protein-coupled receptor-like"/>
    <property type="match status" value="1"/>
</dbReference>
<dbReference type="Proteomes" id="UP000681967">
    <property type="component" value="Unassembled WGS sequence"/>
</dbReference>
<feature type="transmembrane region" description="Helical" evidence="1">
    <location>
        <begin position="32"/>
        <end position="56"/>
    </location>
</feature>
<evidence type="ECO:0000313" key="3">
    <source>
        <dbReference type="EMBL" id="CAF4456153.1"/>
    </source>
</evidence>
<keyword evidence="1" id="KW-1133">Transmembrane helix</keyword>
<dbReference type="AlphaFoldDB" id="A0A820B8Y0"/>
<gene>
    <name evidence="3" type="ORF">BYL167_LOCUS33983</name>
    <name evidence="4" type="ORF">GIL414_LOCUS82948</name>
    <name evidence="2" type="ORF">OVN521_LOCUS26477</name>
</gene>
<evidence type="ECO:0008006" key="6">
    <source>
        <dbReference type="Google" id="ProtNLM"/>
    </source>
</evidence>
<dbReference type="EMBL" id="CAJOBH010067596">
    <property type="protein sequence ID" value="CAF4456153.1"/>
    <property type="molecule type" value="Genomic_DNA"/>
</dbReference>
<feature type="transmembrane region" description="Helical" evidence="1">
    <location>
        <begin position="68"/>
        <end position="89"/>
    </location>
</feature>
<keyword evidence="1" id="KW-0812">Transmembrane</keyword>
<dbReference type="Gene3D" id="1.20.1070.10">
    <property type="entry name" value="Rhodopsin 7-helix transmembrane proteins"/>
    <property type="match status" value="1"/>
</dbReference>
<name>A0A820B8Y0_9BILA</name>
<dbReference type="Proteomes" id="UP000681720">
    <property type="component" value="Unassembled WGS sequence"/>
</dbReference>
<organism evidence="2 5">
    <name type="scientific">Rotaria magnacalcarata</name>
    <dbReference type="NCBI Taxonomy" id="392030"/>
    <lineage>
        <taxon>Eukaryota</taxon>
        <taxon>Metazoa</taxon>
        <taxon>Spiralia</taxon>
        <taxon>Gnathifera</taxon>
        <taxon>Rotifera</taxon>
        <taxon>Eurotatoria</taxon>
        <taxon>Bdelloidea</taxon>
        <taxon>Philodinida</taxon>
        <taxon>Philodinidae</taxon>
        <taxon>Rotaria</taxon>
    </lineage>
</organism>
<dbReference type="EMBL" id="CAJOBJ010361587">
    <property type="protein sequence ID" value="CAF5218427.1"/>
    <property type="molecule type" value="Genomic_DNA"/>
</dbReference>
<comment type="caution">
    <text evidence="2">The sequence shown here is derived from an EMBL/GenBank/DDBJ whole genome shotgun (WGS) entry which is preliminary data.</text>
</comment>
<evidence type="ECO:0000313" key="2">
    <source>
        <dbReference type="EMBL" id="CAF4202721.1"/>
    </source>
</evidence>
<accession>A0A820B8Y0</accession>
<evidence type="ECO:0000313" key="4">
    <source>
        <dbReference type="EMBL" id="CAF5218427.1"/>
    </source>
</evidence>
<dbReference type="Proteomes" id="UP000663866">
    <property type="component" value="Unassembled WGS sequence"/>
</dbReference>
<keyword evidence="1" id="KW-0472">Membrane</keyword>
<evidence type="ECO:0000256" key="1">
    <source>
        <dbReference type="SAM" id="Phobius"/>
    </source>
</evidence>
<dbReference type="EMBL" id="CAJOBG010006957">
    <property type="protein sequence ID" value="CAF4202721.1"/>
    <property type="molecule type" value="Genomic_DNA"/>
</dbReference>
<protein>
    <recommendedName>
        <fullName evidence="6">G-protein coupled receptors family 1 profile domain-containing protein</fullName>
    </recommendedName>
</protein>